<evidence type="ECO:0000256" key="2">
    <source>
        <dbReference type="SAM" id="Phobius"/>
    </source>
</evidence>
<dbReference type="Pfam" id="PF13843">
    <property type="entry name" value="DDE_Tnp_1_7"/>
    <property type="match status" value="1"/>
</dbReference>
<feature type="compositionally biased region" description="Acidic residues" evidence="1">
    <location>
        <begin position="303"/>
        <end position="320"/>
    </location>
</feature>
<comment type="caution">
    <text evidence="4">The sequence shown here is derived from an EMBL/GenBank/DDBJ whole genome shotgun (WGS) entry which is preliminary data.</text>
</comment>
<evidence type="ECO:0000313" key="5">
    <source>
        <dbReference type="Proteomes" id="UP001153069"/>
    </source>
</evidence>
<name>A0A9N8DXH9_9STRA</name>
<feature type="region of interest" description="Disordered" evidence="1">
    <location>
        <begin position="286"/>
        <end position="332"/>
    </location>
</feature>
<evidence type="ECO:0000259" key="3">
    <source>
        <dbReference type="Pfam" id="PF13843"/>
    </source>
</evidence>
<feature type="transmembrane region" description="Helical" evidence="2">
    <location>
        <begin position="98"/>
        <end position="117"/>
    </location>
</feature>
<feature type="domain" description="PiggyBac transposable element-derived protein" evidence="3">
    <location>
        <begin position="6"/>
        <end position="111"/>
    </location>
</feature>
<dbReference type="PANTHER" id="PTHR46599">
    <property type="entry name" value="PIGGYBAC TRANSPOSABLE ELEMENT-DERIVED PROTEIN 4"/>
    <property type="match status" value="1"/>
</dbReference>
<protein>
    <recommendedName>
        <fullName evidence="3">PiggyBac transposable element-derived protein domain-containing protein</fullName>
    </recommendedName>
</protein>
<keyword evidence="2" id="KW-0472">Membrane</keyword>
<gene>
    <name evidence="4" type="ORF">SEMRO_347_G122870.1</name>
</gene>
<proteinExistence type="predicted"/>
<dbReference type="AlphaFoldDB" id="A0A9N8DXH9"/>
<keyword evidence="2" id="KW-0812">Transmembrane</keyword>
<accession>A0A9N8DXH9</accession>
<evidence type="ECO:0000256" key="1">
    <source>
        <dbReference type="SAM" id="MobiDB-lite"/>
    </source>
</evidence>
<dbReference type="Proteomes" id="UP001153069">
    <property type="component" value="Unassembled WGS sequence"/>
</dbReference>
<dbReference type="OrthoDB" id="128286at2759"/>
<sequence length="332" mass="37959">MPKTANRGSYKIAVDKVNKVVCIQWRDSRVVNTVTTLGDTSITKVERQLGPTVTEVDCPMAVTKYQQTMFGVDKGGQIRVHSGGFANKAHFKKWYKKIYLGILDCYLLNAYIAWNMAAAIPRSTKHNLHRHEFFAVVAEQMMIYFRNEDDDDVGIGTNTVLDGRFRAAQEQQNTSHYPVAKEAGRRNVRCAVCKLERNMNKAIREKGMAQNVVMCSDCPIPAHNHVVRDDAHRIINKRSEFKNMTCFQIVHSEAGQRLWKICKGGSDRVQYKPQQIDPIYQDLLQHHTGERTRKRRKHNNDGNNDEDEDEEEDTQEEEDDCVRASANNSTGV</sequence>
<dbReference type="InterPro" id="IPR029526">
    <property type="entry name" value="PGBD"/>
</dbReference>
<dbReference type="PANTHER" id="PTHR46599:SF3">
    <property type="entry name" value="PIGGYBAC TRANSPOSABLE ELEMENT-DERIVED PROTEIN 4"/>
    <property type="match status" value="1"/>
</dbReference>
<keyword evidence="5" id="KW-1185">Reference proteome</keyword>
<reference evidence="4" key="1">
    <citation type="submission" date="2020-06" db="EMBL/GenBank/DDBJ databases">
        <authorList>
            <consortium name="Plant Systems Biology data submission"/>
        </authorList>
    </citation>
    <scope>NUCLEOTIDE SEQUENCE</scope>
    <source>
        <strain evidence="4">D6</strain>
    </source>
</reference>
<organism evidence="4 5">
    <name type="scientific">Seminavis robusta</name>
    <dbReference type="NCBI Taxonomy" id="568900"/>
    <lineage>
        <taxon>Eukaryota</taxon>
        <taxon>Sar</taxon>
        <taxon>Stramenopiles</taxon>
        <taxon>Ochrophyta</taxon>
        <taxon>Bacillariophyta</taxon>
        <taxon>Bacillariophyceae</taxon>
        <taxon>Bacillariophycidae</taxon>
        <taxon>Naviculales</taxon>
        <taxon>Naviculaceae</taxon>
        <taxon>Seminavis</taxon>
    </lineage>
</organism>
<evidence type="ECO:0000313" key="4">
    <source>
        <dbReference type="EMBL" id="CAB9508430.1"/>
    </source>
</evidence>
<keyword evidence="2" id="KW-1133">Transmembrane helix</keyword>
<dbReference type="EMBL" id="CAICTM010000346">
    <property type="protein sequence ID" value="CAB9508430.1"/>
    <property type="molecule type" value="Genomic_DNA"/>
</dbReference>